<dbReference type="RefSeq" id="WP_185047388.1">
    <property type="nucleotide sequence ID" value="NZ_BAABIX010000006.1"/>
</dbReference>
<keyword evidence="2" id="KW-1185">Reference proteome</keyword>
<evidence type="ECO:0000313" key="2">
    <source>
        <dbReference type="Proteomes" id="UP000578449"/>
    </source>
</evidence>
<dbReference type="AlphaFoldDB" id="A0A840NZD0"/>
<dbReference type="Proteomes" id="UP000578449">
    <property type="component" value="Unassembled WGS sequence"/>
</dbReference>
<sequence length="120" mass="12672">MTNSTDRAQQQLAAGLALADLLTHAHRLPPIYAWSIEADGPVTIRGQLGQACDGLAAIRGALTEWANTLDNPTWTTRRYTGYDGGQIAVTGTYMGQSVTIWEGLTAGQLAEVGDAVRSAA</sequence>
<protein>
    <submittedName>
        <fullName evidence="1">Uncharacterized protein</fullName>
    </submittedName>
</protein>
<accession>A0A840NZD0</accession>
<organism evidence="1 2">
    <name type="scientific">Thermocatellispora tengchongensis</name>
    <dbReference type="NCBI Taxonomy" id="1073253"/>
    <lineage>
        <taxon>Bacteria</taxon>
        <taxon>Bacillati</taxon>
        <taxon>Actinomycetota</taxon>
        <taxon>Actinomycetes</taxon>
        <taxon>Streptosporangiales</taxon>
        <taxon>Streptosporangiaceae</taxon>
        <taxon>Thermocatellispora</taxon>
    </lineage>
</organism>
<proteinExistence type="predicted"/>
<dbReference type="EMBL" id="JACHGN010000001">
    <property type="protein sequence ID" value="MBB5130510.1"/>
    <property type="molecule type" value="Genomic_DNA"/>
</dbReference>
<comment type="caution">
    <text evidence="1">The sequence shown here is derived from an EMBL/GenBank/DDBJ whole genome shotgun (WGS) entry which is preliminary data.</text>
</comment>
<name>A0A840NZD0_9ACTN</name>
<evidence type="ECO:0000313" key="1">
    <source>
        <dbReference type="EMBL" id="MBB5130510.1"/>
    </source>
</evidence>
<gene>
    <name evidence="1" type="ORF">HNP84_000198</name>
</gene>
<reference evidence="1 2" key="1">
    <citation type="submission" date="2020-08" db="EMBL/GenBank/DDBJ databases">
        <title>Genomic Encyclopedia of Type Strains, Phase IV (KMG-IV): sequencing the most valuable type-strain genomes for metagenomic binning, comparative biology and taxonomic classification.</title>
        <authorList>
            <person name="Goeker M."/>
        </authorList>
    </citation>
    <scope>NUCLEOTIDE SEQUENCE [LARGE SCALE GENOMIC DNA]</scope>
    <source>
        <strain evidence="1 2">DSM 45615</strain>
    </source>
</reference>